<evidence type="ECO:0000256" key="4">
    <source>
        <dbReference type="ARBA" id="ARBA00022679"/>
    </source>
</evidence>
<dbReference type="Proteomes" id="UP000263377">
    <property type="component" value="Unassembled WGS sequence"/>
</dbReference>
<evidence type="ECO:0000256" key="2">
    <source>
        <dbReference type="ARBA" id="ARBA00012438"/>
    </source>
</evidence>
<dbReference type="PANTHER" id="PTHR45436:SF5">
    <property type="entry name" value="SENSOR HISTIDINE KINASE TRCS"/>
    <property type="match status" value="1"/>
</dbReference>
<reference evidence="10 11" key="1">
    <citation type="submission" date="2018-08" db="EMBL/GenBank/DDBJ databases">
        <title>Diversity &amp; Physiological Properties of Lignin-Decomposing Actinobacteria from Soil.</title>
        <authorList>
            <person name="Roh S.G."/>
            <person name="Kim S.B."/>
        </authorList>
    </citation>
    <scope>NUCLEOTIDE SEQUENCE [LARGE SCALE GENOMIC DNA]</scope>
    <source>
        <strain evidence="10 11">MMS17-GH009</strain>
    </source>
</reference>
<dbReference type="EC" id="2.7.13.3" evidence="2"/>
<evidence type="ECO:0000256" key="5">
    <source>
        <dbReference type="ARBA" id="ARBA00022777"/>
    </source>
</evidence>
<evidence type="ECO:0000256" key="1">
    <source>
        <dbReference type="ARBA" id="ARBA00000085"/>
    </source>
</evidence>
<dbReference type="AlphaFoldDB" id="A0A372ZNG4"/>
<keyword evidence="10" id="KW-0067">ATP-binding</keyword>
<protein>
    <recommendedName>
        <fullName evidence="2">histidine kinase</fullName>
        <ecNumber evidence="2">2.7.13.3</ecNumber>
    </recommendedName>
</protein>
<feature type="compositionally biased region" description="Basic and acidic residues" evidence="7">
    <location>
        <begin position="569"/>
        <end position="579"/>
    </location>
</feature>
<sequence length="579" mass="61238">MLRAGSSPARRRRAPLLGWLLPTAVMAAAVAVAAVAVSAGARAGVLWCGATGTVLVAVVAAESARRGRALSESRDLHARQVEEWQRRLAGQEDELDRLARVEMRRVVAGARYGYSFDVLTRPFEESEAPVSPRFRRSLVAVTEAVAKAVDDEVSRRDSAERAFVNIARRVQAIIHRQAKDLREMEDRHGNDPAVFDDLLRLDHGNALSGRLADSIAVLSGARPGRQWTRPIALYSVLRGGMSRILEYQRVDLHPVAQISVTGPAVEPLIHAVAELLDNATRYSPPHTHVHLSASEVQSGMAIEIEDGGLGLTDEARFRAERSIREAMVSKDFDDLTESPRLGFAIVGRLCQAYGFQISLRRSAYGGVRAVLVVPQELLTTAPPTGRAHGIGAFSGPRPLPANPPRHAAAGRPWGTRTTSAGVGPSYGSTNPWGPSGPGAGDDEVIVTEWTPNGLPQRRRSRPMMPRGGFGGAARPAQRGTAQPGGPTAQPPGPLAGPPAQASRPAKEPKQPGLWLEAFMDGIKGTGPSPSGPAGAGRATDAEQTGAGRTDAGQTDAGQSGAGRTSAAHTSEETAGKGEQ</sequence>
<dbReference type="GO" id="GO:0005886">
    <property type="term" value="C:plasma membrane"/>
    <property type="evidence" value="ECO:0007669"/>
    <property type="project" value="TreeGrafter"/>
</dbReference>
<keyword evidence="8" id="KW-1133">Transmembrane helix</keyword>
<feature type="region of interest" description="Disordered" evidence="7">
    <location>
        <begin position="405"/>
        <end position="579"/>
    </location>
</feature>
<dbReference type="Pfam" id="PF02518">
    <property type="entry name" value="HATPase_c"/>
    <property type="match status" value="1"/>
</dbReference>
<dbReference type="GO" id="GO:0000160">
    <property type="term" value="P:phosphorelay signal transduction system"/>
    <property type="evidence" value="ECO:0007669"/>
    <property type="project" value="TreeGrafter"/>
</dbReference>
<feature type="coiled-coil region" evidence="6">
    <location>
        <begin position="74"/>
        <end position="101"/>
    </location>
</feature>
<evidence type="ECO:0000256" key="3">
    <source>
        <dbReference type="ARBA" id="ARBA00022553"/>
    </source>
</evidence>
<feature type="transmembrane region" description="Helical" evidence="8">
    <location>
        <begin position="43"/>
        <end position="61"/>
    </location>
</feature>
<keyword evidence="4" id="KW-0808">Transferase</keyword>
<keyword evidence="6" id="KW-0175">Coiled coil</keyword>
<evidence type="ECO:0000313" key="11">
    <source>
        <dbReference type="Proteomes" id="UP000263377"/>
    </source>
</evidence>
<feature type="compositionally biased region" description="Low complexity" evidence="7">
    <location>
        <begin position="525"/>
        <end position="538"/>
    </location>
</feature>
<name>A0A372ZNG4_9ACTN</name>
<accession>A0A372ZNG4</accession>
<dbReference type="InterPro" id="IPR036890">
    <property type="entry name" value="HATPase_C_sf"/>
</dbReference>
<gene>
    <name evidence="10" type="ORF">DR950_03445</name>
</gene>
<keyword evidence="5" id="KW-0418">Kinase</keyword>
<dbReference type="SMART" id="SM00387">
    <property type="entry name" value="HATPase_c"/>
    <property type="match status" value="1"/>
</dbReference>
<keyword evidence="8" id="KW-0472">Membrane</keyword>
<evidence type="ECO:0000313" key="10">
    <source>
        <dbReference type="EMBL" id="RGD56970.1"/>
    </source>
</evidence>
<dbReference type="InterPro" id="IPR003594">
    <property type="entry name" value="HATPase_dom"/>
</dbReference>
<comment type="catalytic activity">
    <reaction evidence="1">
        <text>ATP + protein L-histidine = ADP + protein N-phospho-L-histidine.</text>
        <dbReference type="EC" id="2.7.13.3"/>
    </reaction>
</comment>
<keyword evidence="8" id="KW-0812">Transmembrane</keyword>
<keyword evidence="11" id="KW-1185">Reference proteome</keyword>
<evidence type="ECO:0000256" key="6">
    <source>
        <dbReference type="SAM" id="Coils"/>
    </source>
</evidence>
<keyword evidence="3" id="KW-0597">Phosphoprotein</keyword>
<evidence type="ECO:0000259" key="9">
    <source>
        <dbReference type="SMART" id="SM00387"/>
    </source>
</evidence>
<dbReference type="GO" id="GO:0005524">
    <property type="term" value="F:ATP binding"/>
    <property type="evidence" value="ECO:0007669"/>
    <property type="project" value="UniProtKB-KW"/>
</dbReference>
<dbReference type="EMBL" id="QVIG01000001">
    <property type="protein sequence ID" value="RGD56970.1"/>
    <property type="molecule type" value="Genomic_DNA"/>
</dbReference>
<evidence type="ECO:0000256" key="8">
    <source>
        <dbReference type="SAM" id="Phobius"/>
    </source>
</evidence>
<dbReference type="InterPro" id="IPR050428">
    <property type="entry name" value="TCS_sensor_his_kinase"/>
</dbReference>
<keyword evidence="10" id="KW-0547">Nucleotide-binding</keyword>
<organism evidence="10 11">
    <name type="scientific">Kitasatospora xanthocidica</name>
    <dbReference type="NCBI Taxonomy" id="83382"/>
    <lineage>
        <taxon>Bacteria</taxon>
        <taxon>Bacillati</taxon>
        <taxon>Actinomycetota</taxon>
        <taxon>Actinomycetes</taxon>
        <taxon>Kitasatosporales</taxon>
        <taxon>Streptomycetaceae</taxon>
        <taxon>Kitasatospora</taxon>
    </lineage>
</organism>
<comment type="caution">
    <text evidence="10">The sequence shown here is derived from an EMBL/GenBank/DDBJ whole genome shotgun (WGS) entry which is preliminary data.</text>
</comment>
<feature type="compositionally biased region" description="Polar residues" evidence="7">
    <location>
        <begin position="415"/>
        <end position="432"/>
    </location>
</feature>
<dbReference type="GO" id="GO:0004673">
    <property type="term" value="F:protein histidine kinase activity"/>
    <property type="evidence" value="ECO:0007669"/>
    <property type="project" value="UniProtKB-EC"/>
</dbReference>
<feature type="compositionally biased region" description="Low complexity" evidence="7">
    <location>
        <begin position="462"/>
        <end position="487"/>
    </location>
</feature>
<dbReference type="PANTHER" id="PTHR45436">
    <property type="entry name" value="SENSOR HISTIDINE KINASE YKOH"/>
    <property type="match status" value="1"/>
</dbReference>
<dbReference type="SUPFAM" id="SSF55874">
    <property type="entry name" value="ATPase domain of HSP90 chaperone/DNA topoisomerase II/histidine kinase"/>
    <property type="match status" value="1"/>
</dbReference>
<evidence type="ECO:0000256" key="7">
    <source>
        <dbReference type="SAM" id="MobiDB-lite"/>
    </source>
</evidence>
<proteinExistence type="predicted"/>
<dbReference type="Gene3D" id="3.30.565.10">
    <property type="entry name" value="Histidine kinase-like ATPase, C-terminal domain"/>
    <property type="match status" value="1"/>
</dbReference>
<feature type="domain" description="Histidine kinase/HSP90-like ATPase" evidence="9">
    <location>
        <begin position="263"/>
        <end position="377"/>
    </location>
</feature>